<dbReference type="EMBL" id="QCYY01002443">
    <property type="protein sequence ID" value="ROT70307.1"/>
    <property type="molecule type" value="Genomic_DNA"/>
</dbReference>
<organism evidence="1 2">
    <name type="scientific">Penaeus vannamei</name>
    <name type="common">Whiteleg shrimp</name>
    <name type="synonym">Litopenaeus vannamei</name>
    <dbReference type="NCBI Taxonomy" id="6689"/>
    <lineage>
        <taxon>Eukaryota</taxon>
        <taxon>Metazoa</taxon>
        <taxon>Ecdysozoa</taxon>
        <taxon>Arthropoda</taxon>
        <taxon>Crustacea</taxon>
        <taxon>Multicrustacea</taxon>
        <taxon>Malacostraca</taxon>
        <taxon>Eumalacostraca</taxon>
        <taxon>Eucarida</taxon>
        <taxon>Decapoda</taxon>
        <taxon>Dendrobranchiata</taxon>
        <taxon>Penaeoidea</taxon>
        <taxon>Penaeidae</taxon>
        <taxon>Penaeus</taxon>
    </lineage>
</organism>
<name>A0A3R7PFR5_PENVA</name>
<comment type="caution">
    <text evidence="1">The sequence shown here is derived from an EMBL/GenBank/DDBJ whole genome shotgun (WGS) entry which is preliminary data.</text>
</comment>
<evidence type="ECO:0000313" key="2">
    <source>
        <dbReference type="Proteomes" id="UP000283509"/>
    </source>
</evidence>
<proteinExistence type="predicted"/>
<dbReference type="AlphaFoldDB" id="A0A3R7PFR5"/>
<dbReference type="OrthoDB" id="6359816at2759"/>
<keyword evidence="2" id="KW-1185">Reference proteome</keyword>
<accession>A0A3R7PFR5</accession>
<reference evidence="1 2" key="1">
    <citation type="submission" date="2018-04" db="EMBL/GenBank/DDBJ databases">
        <authorList>
            <person name="Zhang X."/>
            <person name="Yuan J."/>
            <person name="Li F."/>
            <person name="Xiang J."/>
        </authorList>
    </citation>
    <scope>NUCLEOTIDE SEQUENCE [LARGE SCALE GENOMIC DNA]</scope>
    <source>
        <tissue evidence="1">Muscle</tissue>
    </source>
</reference>
<sequence>MPQGASMEWLGSVSLERSRLPPGMLKEYKSRYPWFTEEHYIKPRTRLANHQRRLRHKSLIPKVVRLADPFEAPKPITFVPALDRSPKRIIRSRYTGCWCYYSCKL</sequence>
<protein>
    <submittedName>
        <fullName evidence="1">Uncharacterized protein</fullName>
    </submittedName>
</protein>
<gene>
    <name evidence="1" type="ORF">C7M84_011407</name>
</gene>
<evidence type="ECO:0000313" key="1">
    <source>
        <dbReference type="EMBL" id="ROT70307.1"/>
    </source>
</evidence>
<reference evidence="1 2" key="2">
    <citation type="submission" date="2019-01" db="EMBL/GenBank/DDBJ databases">
        <title>The decoding of complex shrimp genome reveals the adaptation for benthos swimmer, frequently molting mechanism and breeding impact on genome.</title>
        <authorList>
            <person name="Sun Y."/>
            <person name="Gao Y."/>
            <person name="Yu Y."/>
        </authorList>
    </citation>
    <scope>NUCLEOTIDE SEQUENCE [LARGE SCALE GENOMIC DNA]</scope>
    <source>
        <tissue evidence="1">Muscle</tissue>
    </source>
</reference>
<dbReference type="Proteomes" id="UP000283509">
    <property type="component" value="Unassembled WGS sequence"/>
</dbReference>